<dbReference type="Pfam" id="PF00535">
    <property type="entry name" value="Glycos_transf_2"/>
    <property type="match status" value="1"/>
</dbReference>
<organism evidence="2 3">
    <name type="scientific">Desulfomonile tiedjei</name>
    <dbReference type="NCBI Taxonomy" id="2358"/>
    <lineage>
        <taxon>Bacteria</taxon>
        <taxon>Pseudomonadati</taxon>
        <taxon>Thermodesulfobacteriota</taxon>
        <taxon>Desulfomonilia</taxon>
        <taxon>Desulfomonilales</taxon>
        <taxon>Desulfomonilaceae</taxon>
        <taxon>Desulfomonile</taxon>
    </lineage>
</organism>
<protein>
    <submittedName>
        <fullName evidence="2">Glycosyltransferase</fullName>
    </submittedName>
</protein>
<dbReference type="InterPro" id="IPR029044">
    <property type="entry name" value="Nucleotide-diphossugar_trans"/>
</dbReference>
<dbReference type="SUPFAM" id="SSF53448">
    <property type="entry name" value="Nucleotide-diphospho-sugar transferases"/>
    <property type="match status" value="1"/>
</dbReference>
<dbReference type="PANTHER" id="PTHR43685">
    <property type="entry name" value="GLYCOSYLTRANSFERASE"/>
    <property type="match status" value="1"/>
</dbReference>
<dbReference type="InterPro" id="IPR050834">
    <property type="entry name" value="Glycosyltransf_2"/>
</dbReference>
<feature type="domain" description="Glycosyltransferase 2-like" evidence="1">
    <location>
        <begin position="8"/>
        <end position="162"/>
    </location>
</feature>
<evidence type="ECO:0000259" key="1">
    <source>
        <dbReference type="Pfam" id="PF00535"/>
    </source>
</evidence>
<accession>A0A9D6V344</accession>
<proteinExistence type="predicted"/>
<evidence type="ECO:0000313" key="2">
    <source>
        <dbReference type="EMBL" id="MBI5249873.1"/>
    </source>
</evidence>
<dbReference type="Proteomes" id="UP000807825">
    <property type="component" value="Unassembled WGS sequence"/>
</dbReference>
<dbReference type="InterPro" id="IPR001173">
    <property type="entry name" value="Glyco_trans_2-like"/>
</dbReference>
<dbReference type="PANTHER" id="PTHR43685:SF2">
    <property type="entry name" value="GLYCOSYLTRANSFERASE 2-LIKE DOMAIN-CONTAINING PROTEIN"/>
    <property type="match status" value="1"/>
</dbReference>
<reference evidence="2" key="1">
    <citation type="submission" date="2020-07" db="EMBL/GenBank/DDBJ databases">
        <title>Huge and variable diversity of episymbiotic CPR bacteria and DPANN archaea in groundwater ecosystems.</title>
        <authorList>
            <person name="He C.Y."/>
            <person name="Keren R."/>
            <person name="Whittaker M."/>
            <person name="Farag I.F."/>
            <person name="Doudna J."/>
            <person name="Cate J.H.D."/>
            <person name="Banfield J.F."/>
        </authorList>
    </citation>
    <scope>NUCLEOTIDE SEQUENCE</scope>
    <source>
        <strain evidence="2">NC_groundwater_1664_Pr3_B-0.1um_52_9</strain>
    </source>
</reference>
<gene>
    <name evidence="2" type="ORF">HY912_10300</name>
</gene>
<comment type="caution">
    <text evidence="2">The sequence shown here is derived from an EMBL/GenBank/DDBJ whole genome shotgun (WGS) entry which is preliminary data.</text>
</comment>
<dbReference type="EMBL" id="JACRDE010000279">
    <property type="protein sequence ID" value="MBI5249873.1"/>
    <property type="molecule type" value="Genomic_DNA"/>
</dbReference>
<name>A0A9D6V344_9BACT</name>
<sequence>MGSYPFISVIIPTFNRLELLKETVESVRNQTYGHFEIIVVNDGSTDGTSEWLGAQGDIKALEQSNSGIASSRNSGASIARGAWLAFLDHDDIWAPNKLEVQAEFVNANPDVALVAAKHVRLGKKCNVPGNARWIKGDLFVKEYSESFIHTSSVMIRRDVFREVNGFPTNYRFADEFDVWLRIAAAHPIAYVDQPLVFIRLYESNTSHNRVGVRTDTYDILMRNYDPERIPARLFLRTLSDHDISFGRAHMKAGNVPEALKWFRTSVERTPWRPRSWRYFLKCLIIRVFKRGFRDTTSSG</sequence>
<evidence type="ECO:0000313" key="3">
    <source>
        <dbReference type="Proteomes" id="UP000807825"/>
    </source>
</evidence>
<dbReference type="Gene3D" id="3.90.550.10">
    <property type="entry name" value="Spore Coat Polysaccharide Biosynthesis Protein SpsA, Chain A"/>
    <property type="match status" value="1"/>
</dbReference>
<dbReference type="AlphaFoldDB" id="A0A9D6V344"/>